<sequence>MTLGQAIATVFGGFLFPFVIRMVWGKMVETFGAPGGWVAAAFVVGTLWTINHGLDNPMITQSGGVWIDMAVAGGVGVYVASAVKGGKIKGSLTNLAAALAGGVLGGFILSLFL</sequence>
<dbReference type="RefSeq" id="WP_166062938.1">
    <property type="nucleotide sequence ID" value="NZ_CP049889.1"/>
</dbReference>
<dbReference type="EMBL" id="CP049889">
    <property type="protein sequence ID" value="QIK51877.1"/>
    <property type="molecule type" value="Genomic_DNA"/>
</dbReference>
<keyword evidence="1" id="KW-0812">Transmembrane</keyword>
<dbReference type="KEGG" id="jpo:G7058_07475"/>
<dbReference type="AlphaFoldDB" id="A0A6G7WI35"/>
<feature type="transmembrane region" description="Helical" evidence="1">
    <location>
        <begin position="31"/>
        <end position="51"/>
    </location>
</feature>
<protein>
    <submittedName>
        <fullName evidence="2">Uncharacterized protein</fullName>
    </submittedName>
</protein>
<feature type="transmembrane region" description="Helical" evidence="1">
    <location>
        <begin position="92"/>
        <end position="112"/>
    </location>
</feature>
<feature type="transmembrane region" description="Helical" evidence="1">
    <location>
        <begin position="6"/>
        <end position="24"/>
    </location>
</feature>
<keyword evidence="3" id="KW-1185">Reference proteome</keyword>
<accession>A0A6G7WI35</accession>
<gene>
    <name evidence="2" type="ORF">G7058_07475</name>
</gene>
<evidence type="ECO:0000256" key="1">
    <source>
        <dbReference type="SAM" id="Phobius"/>
    </source>
</evidence>
<reference evidence="2 3" key="1">
    <citation type="journal article" date="2017" name="Int. J. Syst. Evol. Microbiol.">
        <title>Jeotgalibaca porci sp. nov. and Jeotgalibaca arthritidis sp. nov., isolated from pigs, and emended description of the genus Jeotgalibaca.</title>
        <authorList>
            <person name="Zamora L."/>
            <person name="Perez-Sancho M."/>
            <person name="Dominguez L."/>
            <person name="Fernandez-Garayzabal J.F."/>
            <person name="Vela A.I."/>
        </authorList>
    </citation>
    <scope>NUCLEOTIDE SEQUENCE [LARGE SCALE GENOMIC DNA]</scope>
    <source>
        <strain evidence="2 3">CCUG 69148</strain>
    </source>
</reference>
<dbReference type="InterPro" id="IPR054200">
    <property type="entry name" value="DUF6905"/>
</dbReference>
<dbReference type="Pfam" id="PF21846">
    <property type="entry name" value="DUF6905"/>
    <property type="match status" value="1"/>
</dbReference>
<name>A0A6G7WI35_9LACT</name>
<dbReference type="Proteomes" id="UP000501830">
    <property type="component" value="Chromosome"/>
</dbReference>
<proteinExistence type="predicted"/>
<keyword evidence="1" id="KW-0472">Membrane</keyword>
<evidence type="ECO:0000313" key="3">
    <source>
        <dbReference type="Proteomes" id="UP000501830"/>
    </source>
</evidence>
<evidence type="ECO:0000313" key="2">
    <source>
        <dbReference type="EMBL" id="QIK51877.1"/>
    </source>
</evidence>
<organism evidence="2 3">
    <name type="scientific">Jeotgalibaca porci</name>
    <dbReference type="NCBI Taxonomy" id="1868793"/>
    <lineage>
        <taxon>Bacteria</taxon>
        <taxon>Bacillati</taxon>
        <taxon>Bacillota</taxon>
        <taxon>Bacilli</taxon>
        <taxon>Lactobacillales</taxon>
        <taxon>Carnobacteriaceae</taxon>
        <taxon>Jeotgalibaca</taxon>
    </lineage>
</organism>
<dbReference type="GeneID" id="94553120"/>
<keyword evidence="1" id="KW-1133">Transmembrane helix</keyword>
<feature type="transmembrane region" description="Helical" evidence="1">
    <location>
        <begin position="63"/>
        <end position="80"/>
    </location>
</feature>